<protein>
    <recommendedName>
        <fullName evidence="5">HOOK N-terminal domain-containing protein</fullName>
    </recommendedName>
</protein>
<comment type="caution">
    <text evidence="3">The sequence shown here is derived from an EMBL/GenBank/DDBJ whole genome shotgun (WGS) entry which is preliminary data.</text>
</comment>
<dbReference type="InterPro" id="IPR036872">
    <property type="entry name" value="CH_dom_sf"/>
</dbReference>
<feature type="compositionally biased region" description="Basic and acidic residues" evidence="2">
    <location>
        <begin position="1317"/>
        <end position="1328"/>
    </location>
</feature>
<dbReference type="GO" id="GO:0030705">
    <property type="term" value="P:cytoskeleton-dependent intracellular transport"/>
    <property type="evidence" value="ECO:0007669"/>
    <property type="project" value="TreeGrafter"/>
</dbReference>
<dbReference type="GO" id="GO:0031122">
    <property type="term" value="P:cytoplasmic microtubule organization"/>
    <property type="evidence" value="ECO:0007669"/>
    <property type="project" value="TreeGrafter"/>
</dbReference>
<dbReference type="GO" id="GO:0005813">
    <property type="term" value="C:centrosome"/>
    <property type="evidence" value="ECO:0007669"/>
    <property type="project" value="TreeGrafter"/>
</dbReference>
<feature type="region of interest" description="Disordered" evidence="2">
    <location>
        <begin position="1260"/>
        <end position="1282"/>
    </location>
</feature>
<dbReference type="Gene3D" id="1.10.418.10">
    <property type="entry name" value="Calponin-like domain"/>
    <property type="match status" value="1"/>
</dbReference>
<feature type="coiled-coil region" evidence="1">
    <location>
        <begin position="508"/>
        <end position="535"/>
    </location>
</feature>
<dbReference type="GO" id="GO:0005737">
    <property type="term" value="C:cytoplasm"/>
    <property type="evidence" value="ECO:0007669"/>
    <property type="project" value="TreeGrafter"/>
</dbReference>
<organism evidence="3 4">
    <name type="scientific">Intoshia linei</name>
    <dbReference type="NCBI Taxonomy" id="1819745"/>
    <lineage>
        <taxon>Eukaryota</taxon>
        <taxon>Metazoa</taxon>
        <taxon>Spiralia</taxon>
        <taxon>Lophotrochozoa</taxon>
        <taxon>Mesozoa</taxon>
        <taxon>Orthonectida</taxon>
        <taxon>Rhopaluridae</taxon>
        <taxon>Intoshia</taxon>
    </lineage>
</organism>
<keyword evidence="4" id="KW-1185">Reference proteome</keyword>
<dbReference type="EMBL" id="LWCA01000041">
    <property type="protein sequence ID" value="OAF71569.1"/>
    <property type="molecule type" value="Genomic_DNA"/>
</dbReference>
<dbReference type="GO" id="GO:0008017">
    <property type="term" value="F:microtubule binding"/>
    <property type="evidence" value="ECO:0007669"/>
    <property type="project" value="TreeGrafter"/>
</dbReference>
<evidence type="ECO:0000313" key="4">
    <source>
        <dbReference type="Proteomes" id="UP000078046"/>
    </source>
</evidence>
<dbReference type="SUPFAM" id="SSF116907">
    <property type="entry name" value="Hook domain"/>
    <property type="match status" value="1"/>
</dbReference>
<dbReference type="PANTHER" id="PTHR18947">
    <property type="entry name" value="HOOK PROTEINS"/>
    <property type="match status" value="1"/>
</dbReference>
<feature type="coiled-coil region" evidence="1">
    <location>
        <begin position="392"/>
        <end position="426"/>
    </location>
</feature>
<feature type="region of interest" description="Disordered" evidence="2">
    <location>
        <begin position="1300"/>
        <end position="1328"/>
    </location>
</feature>
<evidence type="ECO:0000256" key="2">
    <source>
        <dbReference type="SAM" id="MobiDB-lite"/>
    </source>
</evidence>
<feature type="compositionally biased region" description="Polar residues" evidence="2">
    <location>
        <begin position="1300"/>
        <end position="1316"/>
    </location>
</feature>
<keyword evidence="1" id="KW-0175">Coiled coil</keyword>
<evidence type="ECO:0008006" key="5">
    <source>
        <dbReference type="Google" id="ProtNLM"/>
    </source>
</evidence>
<feature type="coiled-coil region" evidence="1">
    <location>
        <begin position="844"/>
        <end position="874"/>
    </location>
</feature>
<name>A0A177BB74_9BILA</name>
<dbReference type="OrthoDB" id="10254988at2759"/>
<evidence type="ECO:0000313" key="3">
    <source>
        <dbReference type="EMBL" id="OAF71569.1"/>
    </source>
</evidence>
<gene>
    <name evidence="3" type="ORF">A3Q56_00696</name>
</gene>
<dbReference type="Proteomes" id="UP000078046">
    <property type="component" value="Unassembled WGS sequence"/>
</dbReference>
<reference evidence="3 4" key="1">
    <citation type="submission" date="2016-04" db="EMBL/GenBank/DDBJ databases">
        <title>The genome of Intoshia linei affirms orthonectids as highly simplified spiralians.</title>
        <authorList>
            <person name="Mikhailov K.V."/>
            <person name="Slusarev G.S."/>
            <person name="Nikitin M.A."/>
            <person name="Logacheva M.D."/>
            <person name="Penin A."/>
            <person name="Aleoshin V."/>
            <person name="Panchin Y.V."/>
        </authorList>
    </citation>
    <scope>NUCLEOTIDE SEQUENCE [LARGE SCALE GENOMIC DNA]</scope>
    <source>
        <strain evidence="3">Intl2013</strain>
        <tissue evidence="3">Whole animal</tissue>
    </source>
</reference>
<dbReference type="GO" id="GO:0051959">
    <property type="term" value="F:dynein light intermediate chain binding"/>
    <property type="evidence" value="ECO:0007669"/>
    <property type="project" value="TreeGrafter"/>
</dbReference>
<accession>A0A177BB74</accession>
<sequence length="1341" mass="156711">MNSNDRELSIECTENFTKNTLFTWIKSVYPEIFSYVSFDNGYYVLYIVNEICEINNESEIPDFPENIDRLIYWRQIICKLRKYYINELHQIVTYEFVNFEDLKNFSCQSNISINCEEMINTILIYILSAAVACHNREYYIENIKKSCEKNAKKMIDQIQTINYSESLVVRAKDMNAKIVDRIFNIVHRLIQNQETLEKENFILREKLTTLESLFDGPITNSLININSDVKLSKEAIRKSILENKSKLRKIQCENDELNLIVMDSKKELELFDREIEKLKTENFSLLAAARSSRSYLDEIDTLKETIQEYKVLESKNIIEKSKICEAEFSKRHIQELKEEITIISGEKHLIEDELNGQRQKLLTLSQVTNDLKNERKKHATTITKYRDSQQQLSIIGERLSVLESELKEADREIQQSRNIIENQSNKLSNSQHLDEYLSEQLKSKQLEDVPTSNQCLSVLKLELENKRLTRQIDNLKNSHKVSNMTDNDSMIILNKEKDDLRKQNIHLVQELSNVKKLYDHEIEKLLNEKDDIIRETYLKNGKYKKPHNYSLSEDVGLGDSLTSKEKSIKDDSIIKNNHVENSNVSSFGSSFSNISSNITEVENFKTTAVNEVEQKYLESTNEHLRTSNKNKSDRIELLYLENNTQNKKINQLEAEVAKDNNYKMEYEKILKKMSQLMEESLEFDIVKQHSTTLEKSLESCYAECDIKNKKINDLEIKISQLEPTVASLDKIGKEIVNLRLENKRLYHNLKIARNSNSTHTISSNYNELDTKTEIASQKYEISILQKSVDQLTRSDCEIRTRYINHLTNLRTDMNNIRCECLRLREMKNQLIKKLKEQFSTSHSLEQLKNIIANYERQNLKLREMLKLKDEKESQISDSSMMLDYLKLSLTNEKQLNAELSLKLHKIMDEISIHSSPRSRKSLLEKAKSFIKIDKNKQKYKYQQTDNFDLQSSSSKNQYVNNSLHLNGPISSSTHSFDHFLKIEKKDDNLISLEEFLEESNRSPHSRRRLLKKNNISQHTSPKEFITNKVNELPLLGPRDPLNVPTEQSLFFSNIRTNEKYKSCIDLRSFRNEPVDDIKQVPVKEYISNKTQIDEIPEVINKRNVVIRLSNNKDINQNINHFIPIMNSTELQDKTRYQNTSRCRDPISHESTNFFENFSKKNEYNSTCIHLTHSPDKKKSSKPRANLFFSHSHYEKPIHAMNRRNSFENAVQVNDNENNLNKKIDNTKKPIPSKHKSPVNHDYNNLSDKDFTFDIRNILNSLPPAPAPPLRKTSKSTKSRAIVTKSEKCKKSVCLESTTLENTTSVQNSSKNNGNNTHKNDSFQENVKKSFDKNKWQQYGCI</sequence>
<dbReference type="PANTHER" id="PTHR18947:SF28">
    <property type="entry name" value="GIRDIN, ISOFORM A"/>
    <property type="match status" value="1"/>
</dbReference>
<evidence type="ECO:0000256" key="1">
    <source>
        <dbReference type="SAM" id="Coils"/>
    </source>
</evidence>
<feature type="region of interest" description="Disordered" evidence="2">
    <location>
        <begin position="1219"/>
        <end position="1242"/>
    </location>
</feature>
<proteinExistence type="predicted"/>